<dbReference type="RefSeq" id="WP_114406116.1">
    <property type="nucleotide sequence ID" value="NZ_QOWE01000008.1"/>
</dbReference>
<protein>
    <submittedName>
        <fullName evidence="1">DUF1353 domain-containing protein</fullName>
    </submittedName>
</protein>
<dbReference type="AlphaFoldDB" id="A0A368JP33"/>
<keyword evidence="2" id="KW-1185">Reference proteome</keyword>
<evidence type="ECO:0000313" key="2">
    <source>
        <dbReference type="Proteomes" id="UP000253383"/>
    </source>
</evidence>
<accession>A0A368JP33</accession>
<dbReference type="OrthoDB" id="88276at2"/>
<dbReference type="Proteomes" id="UP000253383">
    <property type="component" value="Unassembled WGS sequence"/>
</dbReference>
<dbReference type="InterPro" id="IPR010767">
    <property type="entry name" value="Phage_CGC-2007_Cje0229"/>
</dbReference>
<name>A0A368JP33_9BACT</name>
<sequence>MENGIYVRYLEEDPDKPDRWVTTQAIRFDTLIGEIIVPEGFITDFASVPTLFWGIFPPIGRHNRGSLLHDYWYDNRLGVAQWGEKEARQLADLEYWIRMDQAEPDRKLRNRLMYLACRWFGRRWWVD</sequence>
<gene>
    <name evidence="1" type="ORF">DUE52_11290</name>
</gene>
<reference evidence="1 2" key="1">
    <citation type="submission" date="2018-07" db="EMBL/GenBank/DDBJ databases">
        <title>Genome analysis of Larkinella rosea.</title>
        <authorList>
            <person name="Zhou Z."/>
            <person name="Wang G."/>
        </authorList>
    </citation>
    <scope>NUCLEOTIDE SEQUENCE [LARGE SCALE GENOMIC DNA]</scope>
    <source>
        <strain evidence="2">zzj9</strain>
    </source>
</reference>
<dbReference type="Pfam" id="PF07087">
    <property type="entry name" value="DUF1353"/>
    <property type="match status" value="1"/>
</dbReference>
<dbReference type="EMBL" id="QOWE01000008">
    <property type="protein sequence ID" value="RCR69429.1"/>
    <property type="molecule type" value="Genomic_DNA"/>
</dbReference>
<proteinExistence type="predicted"/>
<organism evidence="1 2">
    <name type="scientific">Larkinella punicea</name>
    <dbReference type="NCBI Taxonomy" id="2315727"/>
    <lineage>
        <taxon>Bacteria</taxon>
        <taxon>Pseudomonadati</taxon>
        <taxon>Bacteroidota</taxon>
        <taxon>Cytophagia</taxon>
        <taxon>Cytophagales</taxon>
        <taxon>Spirosomataceae</taxon>
        <taxon>Larkinella</taxon>
    </lineage>
</organism>
<evidence type="ECO:0000313" key="1">
    <source>
        <dbReference type="EMBL" id="RCR69429.1"/>
    </source>
</evidence>
<comment type="caution">
    <text evidence="1">The sequence shown here is derived from an EMBL/GenBank/DDBJ whole genome shotgun (WGS) entry which is preliminary data.</text>
</comment>